<dbReference type="PANTHER" id="PTHR42760">
    <property type="entry name" value="SHORT-CHAIN DEHYDROGENASES/REDUCTASES FAMILY MEMBER"/>
    <property type="match status" value="1"/>
</dbReference>
<dbReference type="PRINTS" id="PR00081">
    <property type="entry name" value="GDHRDH"/>
</dbReference>
<dbReference type="InterPro" id="IPR036291">
    <property type="entry name" value="NAD(P)-bd_dom_sf"/>
</dbReference>
<proteinExistence type="inferred from homology"/>
<name>A0AAW1TAJ7_9CHLO</name>
<protein>
    <submittedName>
        <fullName evidence="3">Uncharacterized protein</fullName>
    </submittedName>
</protein>
<comment type="caution">
    <text evidence="3">The sequence shown here is derived from an EMBL/GenBank/DDBJ whole genome shotgun (WGS) entry which is preliminary data.</text>
</comment>
<dbReference type="GO" id="GO:0016616">
    <property type="term" value="F:oxidoreductase activity, acting on the CH-OH group of donors, NAD or NADP as acceptor"/>
    <property type="evidence" value="ECO:0007669"/>
    <property type="project" value="TreeGrafter"/>
</dbReference>
<evidence type="ECO:0000313" key="3">
    <source>
        <dbReference type="EMBL" id="KAK9866590.1"/>
    </source>
</evidence>
<dbReference type="CDD" id="cd05233">
    <property type="entry name" value="SDR_c"/>
    <property type="match status" value="1"/>
</dbReference>
<dbReference type="Gene3D" id="3.40.50.720">
    <property type="entry name" value="NAD(P)-binding Rossmann-like Domain"/>
    <property type="match status" value="1"/>
</dbReference>
<gene>
    <name evidence="3" type="ORF">WJX84_005033</name>
</gene>
<reference evidence="3 4" key="1">
    <citation type="journal article" date="2024" name="Nat. Commun.">
        <title>Phylogenomics reveals the evolutionary origins of lichenization in chlorophyte algae.</title>
        <authorList>
            <person name="Puginier C."/>
            <person name="Libourel C."/>
            <person name="Otte J."/>
            <person name="Skaloud P."/>
            <person name="Haon M."/>
            <person name="Grisel S."/>
            <person name="Petersen M."/>
            <person name="Berrin J.G."/>
            <person name="Delaux P.M."/>
            <person name="Dal Grande F."/>
            <person name="Keller J."/>
        </authorList>
    </citation>
    <scope>NUCLEOTIDE SEQUENCE [LARGE SCALE GENOMIC DNA]</scope>
    <source>
        <strain evidence="3 4">SAG 2523</strain>
    </source>
</reference>
<dbReference type="EMBL" id="JALJOV010000149">
    <property type="protein sequence ID" value="KAK9866590.1"/>
    <property type="molecule type" value="Genomic_DNA"/>
</dbReference>
<comment type="similarity">
    <text evidence="1">Belongs to the short-chain dehydrogenases/reductases (SDR) family.</text>
</comment>
<evidence type="ECO:0000256" key="2">
    <source>
        <dbReference type="ARBA" id="ARBA00023002"/>
    </source>
</evidence>
<accession>A0AAW1TAJ7</accession>
<dbReference type="Pfam" id="PF00106">
    <property type="entry name" value="adh_short"/>
    <property type="match status" value="1"/>
</dbReference>
<keyword evidence="4" id="KW-1185">Reference proteome</keyword>
<evidence type="ECO:0000256" key="1">
    <source>
        <dbReference type="ARBA" id="ARBA00006484"/>
    </source>
</evidence>
<sequence length="244" mass="26546">MAVSYAQAGAAQLFLTARSVVSLEDTKQAVAFANSCTHVLEYSLDLKNAVQAEQILQKILQDANDKLDVLVTNAGVLETWRPFAETMPEDWWGTWEVNVRGSYLAARAATTSMLRNGRGGTIILVSSIGSLMAIPGGSSYQTTKLAINRLAEFIHNDHGAQGIRAFAMHPGGVRTDLALGLPQALHATLVDSPCLSGAMCVYLTSDRADYLLGRYVSCNWDVSELEARRQDIAERDLLKMQLSV</sequence>
<dbReference type="AlphaFoldDB" id="A0AAW1TAJ7"/>
<dbReference type="PANTHER" id="PTHR42760:SF37">
    <property type="entry name" value="CLAVALDEHYDE DEHYDROGENASE"/>
    <property type="match status" value="1"/>
</dbReference>
<organism evidence="3 4">
    <name type="scientific">Apatococcus fuscideae</name>
    <dbReference type="NCBI Taxonomy" id="2026836"/>
    <lineage>
        <taxon>Eukaryota</taxon>
        <taxon>Viridiplantae</taxon>
        <taxon>Chlorophyta</taxon>
        <taxon>core chlorophytes</taxon>
        <taxon>Trebouxiophyceae</taxon>
        <taxon>Chlorellales</taxon>
        <taxon>Chlorellaceae</taxon>
        <taxon>Apatococcus</taxon>
    </lineage>
</organism>
<dbReference type="Proteomes" id="UP001485043">
    <property type="component" value="Unassembled WGS sequence"/>
</dbReference>
<evidence type="ECO:0000313" key="4">
    <source>
        <dbReference type="Proteomes" id="UP001485043"/>
    </source>
</evidence>
<dbReference type="InterPro" id="IPR002347">
    <property type="entry name" value="SDR_fam"/>
</dbReference>
<dbReference type="SUPFAM" id="SSF51735">
    <property type="entry name" value="NAD(P)-binding Rossmann-fold domains"/>
    <property type="match status" value="1"/>
</dbReference>
<keyword evidence="2" id="KW-0560">Oxidoreductase</keyword>